<proteinExistence type="predicted"/>
<evidence type="ECO:0000313" key="3">
    <source>
        <dbReference type="Proteomes" id="UP000785679"/>
    </source>
</evidence>
<feature type="compositionally biased region" description="Polar residues" evidence="1">
    <location>
        <begin position="969"/>
        <end position="987"/>
    </location>
</feature>
<keyword evidence="3" id="KW-1185">Reference proteome</keyword>
<organism evidence="2 3">
    <name type="scientific">Halteria grandinella</name>
    <dbReference type="NCBI Taxonomy" id="5974"/>
    <lineage>
        <taxon>Eukaryota</taxon>
        <taxon>Sar</taxon>
        <taxon>Alveolata</taxon>
        <taxon>Ciliophora</taxon>
        <taxon>Intramacronucleata</taxon>
        <taxon>Spirotrichea</taxon>
        <taxon>Stichotrichia</taxon>
        <taxon>Sporadotrichida</taxon>
        <taxon>Halteriidae</taxon>
        <taxon>Halteria</taxon>
    </lineage>
</organism>
<evidence type="ECO:0000256" key="1">
    <source>
        <dbReference type="SAM" id="MobiDB-lite"/>
    </source>
</evidence>
<dbReference type="AlphaFoldDB" id="A0A8J8P7J3"/>
<feature type="region of interest" description="Disordered" evidence="1">
    <location>
        <begin position="862"/>
        <end position="884"/>
    </location>
</feature>
<comment type="caution">
    <text evidence="2">The sequence shown here is derived from an EMBL/GenBank/DDBJ whole genome shotgun (WGS) entry which is preliminary data.</text>
</comment>
<evidence type="ECO:0000313" key="2">
    <source>
        <dbReference type="EMBL" id="TNV87265.1"/>
    </source>
</evidence>
<dbReference type="Proteomes" id="UP000785679">
    <property type="component" value="Unassembled WGS sequence"/>
</dbReference>
<name>A0A8J8P7J3_HALGN</name>
<feature type="region of interest" description="Disordered" evidence="1">
    <location>
        <begin position="1006"/>
        <end position="1036"/>
    </location>
</feature>
<reference evidence="2" key="1">
    <citation type="submission" date="2019-06" db="EMBL/GenBank/DDBJ databases">
        <authorList>
            <person name="Zheng W."/>
        </authorList>
    </citation>
    <scope>NUCLEOTIDE SEQUENCE</scope>
    <source>
        <strain evidence="2">QDHG01</strain>
    </source>
</reference>
<dbReference type="EMBL" id="RRYP01000541">
    <property type="protein sequence ID" value="TNV87265.1"/>
    <property type="molecule type" value="Genomic_DNA"/>
</dbReference>
<feature type="compositionally biased region" description="Polar residues" evidence="1">
    <location>
        <begin position="1006"/>
        <end position="1027"/>
    </location>
</feature>
<sequence length="1049" mass="116995">MRIMQALGKDNDQSSQQIISTGLNYSQGGSQQQNDNILGNKFHRPNVIKELQDQRKAIQQILENDMVNGSSSFLSSSIGPPKGIDLTKKSLFQPNSNSAGLLPNLPSGSFIERQAQQQRSMINQNKETFSMTNTSAAPYLPSAIAGTPTKRNLLSFAQREQAQMAASPANRYYQCSKPLEQKPFQFKDDSIEQLPLLSSFINPNASTSKYATKSTSPISRLIDQPIPQKTITIPASNIAHSISSQQVKIQRILVPSQQVNNNLSRNQVSLLPTSSIGSVDNNISGQAAQLKLLNRRHNNASQPLFSHKIQDSTYSSGNMLPEVVSMNNNPIHYTQLSNAGSRDLSPTETNFARLQINHNATHLAGSMSYQMNPSIELQDQLYQLSQNSLKFNTQELLAQRNQMIAQQKLEQMKQDLSVIPQSGLPFNKDKMLMQLDQLIESTKQKEIDIHSQSISTRNNYGQSTSGISTIQRNSVNLFQPESGTQSVTQSIQSFQAKPRMFIQTSQSSFVPAGVVQKTPMFNGAADQSQSSVLQSVHASQNLGSGQLQLYQLDNRQQSNQYLGTKQQENNDQQQNSRLLNNLPSNANRYQSLIQVQTLPVHHNQAQSQPFAPFPNKLVNQTNQGGKGSYHTLPLTQHIEYTQSSLGSDGASAYGLSAIGTNEPIDALQSRARPLQLVNDNDNKRFTLFPNPVENLISPINQLPLSTPQAALQGTLKQRQINSFQFDQVTPTGQKTTKNLESLMEEATPIQTARMTIQDPTPTRKRESIGDIQRLEKELAKFIDGRAQRQSIEAQNRQGYMGYETPQNIELMNPIKIQLQQPQNENNINMEGELSPSKIKMPYEQYQKKDSLRAVSQLSLRTKSPIANQGEGDNQSQRKGSVQSSKPIAIIQAVGNTSKSQVSVGKEIFIEKEFLESELERDISEQLIRDIGVDKKSFEQAFASDIERTSIDGGRVQFDSNITRHDKSDNQTNKSPSQKPQQNPAETTRVSNNQINNLQYNKNVANQRSSDSAAAQNFSNNQTKLNSNPRDEEQRQMEELIRIMEKDSPK</sequence>
<protein>
    <submittedName>
        <fullName evidence="2">Uncharacterized protein</fullName>
    </submittedName>
</protein>
<accession>A0A8J8P7J3</accession>
<gene>
    <name evidence="2" type="ORF">FGO68_gene1579</name>
</gene>
<feature type="region of interest" description="Disordered" evidence="1">
    <location>
        <begin position="959"/>
        <end position="987"/>
    </location>
</feature>